<feature type="transmembrane region" description="Helical" evidence="10">
    <location>
        <begin position="83"/>
        <end position="104"/>
    </location>
</feature>
<evidence type="ECO:0000313" key="12">
    <source>
        <dbReference type="Ensembl" id="ENSDCDP00010037009.1"/>
    </source>
</evidence>
<evidence type="ECO:0000256" key="3">
    <source>
        <dbReference type="ARBA" id="ARBA00022692"/>
    </source>
</evidence>
<keyword evidence="8 9" id="KW-0807">Transducer</keyword>
<evidence type="ECO:0000256" key="1">
    <source>
        <dbReference type="ARBA" id="ARBA00004651"/>
    </source>
</evidence>
<keyword evidence="5 9" id="KW-0297">G-protein coupled receptor</keyword>
<keyword evidence="3 9" id="KW-0812">Transmembrane</keyword>
<dbReference type="SMART" id="SM01381">
    <property type="entry name" value="7TM_GPCR_Srsx"/>
    <property type="match status" value="1"/>
</dbReference>
<reference evidence="12" key="2">
    <citation type="submission" date="2025-08" db="UniProtKB">
        <authorList>
            <consortium name="Ensembl"/>
        </authorList>
    </citation>
    <scope>IDENTIFICATION</scope>
</reference>
<reference evidence="12 13" key="1">
    <citation type="submission" date="2020-06" db="EMBL/GenBank/DDBJ databases">
        <authorList>
            <consortium name="Wellcome Sanger Institute Data Sharing"/>
        </authorList>
    </citation>
    <scope>NUCLEOTIDE SEQUENCE [LARGE SCALE GENOMIC DNA]</scope>
</reference>
<dbReference type="Ensembl" id="ENSDCDT00010046517.1">
    <property type="protein sequence ID" value="ENSDCDP00010037009.1"/>
    <property type="gene ID" value="ENSDCDG00010024159.1"/>
</dbReference>
<evidence type="ECO:0000256" key="6">
    <source>
        <dbReference type="ARBA" id="ARBA00023136"/>
    </source>
</evidence>
<feature type="transmembrane region" description="Helical" evidence="10">
    <location>
        <begin position="303"/>
        <end position="325"/>
    </location>
</feature>
<dbReference type="AlphaFoldDB" id="A0AAY4CW78"/>
<evidence type="ECO:0000256" key="10">
    <source>
        <dbReference type="SAM" id="Phobius"/>
    </source>
</evidence>
<dbReference type="Gene3D" id="1.20.1070.10">
    <property type="entry name" value="Rhodopsin 7-helix transmembrane proteins"/>
    <property type="match status" value="1"/>
</dbReference>
<evidence type="ECO:0000313" key="13">
    <source>
        <dbReference type="Proteomes" id="UP000694580"/>
    </source>
</evidence>
<evidence type="ECO:0000256" key="7">
    <source>
        <dbReference type="ARBA" id="ARBA00023170"/>
    </source>
</evidence>
<evidence type="ECO:0000259" key="11">
    <source>
        <dbReference type="PROSITE" id="PS50262"/>
    </source>
</evidence>
<organism evidence="12 13">
    <name type="scientific">Denticeps clupeoides</name>
    <name type="common">denticle herring</name>
    <dbReference type="NCBI Taxonomy" id="299321"/>
    <lineage>
        <taxon>Eukaryota</taxon>
        <taxon>Metazoa</taxon>
        <taxon>Chordata</taxon>
        <taxon>Craniata</taxon>
        <taxon>Vertebrata</taxon>
        <taxon>Euteleostomi</taxon>
        <taxon>Actinopterygii</taxon>
        <taxon>Neopterygii</taxon>
        <taxon>Teleostei</taxon>
        <taxon>Clupei</taxon>
        <taxon>Clupeiformes</taxon>
        <taxon>Denticipitoidei</taxon>
        <taxon>Denticipitidae</taxon>
        <taxon>Denticeps</taxon>
    </lineage>
</organism>
<gene>
    <name evidence="12" type="primary">LOC114763671</name>
</gene>
<dbReference type="PANTHER" id="PTHR24249:SF381">
    <property type="entry name" value="TRACE AMINE ASSOCIATED RECEPTOR 19P-RELATED"/>
    <property type="match status" value="1"/>
</dbReference>
<feature type="domain" description="G-protein coupled receptors family 1 profile" evidence="11">
    <location>
        <begin position="63"/>
        <end position="322"/>
    </location>
</feature>
<feature type="transmembrane region" description="Helical" evidence="10">
    <location>
        <begin position="45"/>
        <end position="71"/>
    </location>
</feature>
<evidence type="ECO:0000256" key="2">
    <source>
        <dbReference type="ARBA" id="ARBA00022475"/>
    </source>
</evidence>
<protein>
    <recommendedName>
        <fullName evidence="11">G-protein coupled receptors family 1 profile domain-containing protein</fullName>
    </recommendedName>
</protein>
<sequence>MHKHNFFCKSPLTNMSHMNLFLIRQMYLCLWNANASCSDFRPTTSSVLLFLFEAVVISLTVCGNLVVIISISHFRQLHTPTNFLILSLAVADMLVGMILLPVQFTSTYMCWHLGTELCIFYGMCSLHFTFVSIYNVCLISLDRFYALSHPLLYPNKMTLKLNALLICTNWLVSFAYNLVYFYFSGNFTMDMSVCPGECGFYVDENWSIVDFFFVFVFPCSVITLVYLAIFSIVRKHAKTIRCAREQNRALGGKQGAQHVPGASVTKAAKNLGVLVLFFLMCLLPYFISIVISGDSQKRAMDDAVAATKIVLLLNSTINPIIYALLYPWFQKCVKLIFTLKVCSSDSSLINVLKKN</sequence>
<keyword evidence="2" id="KW-1003">Cell membrane</keyword>
<dbReference type="InterPro" id="IPR000276">
    <property type="entry name" value="GPCR_Rhodpsn"/>
</dbReference>
<dbReference type="InterPro" id="IPR017452">
    <property type="entry name" value="GPCR_Rhodpsn_7TM"/>
</dbReference>
<evidence type="ECO:0000256" key="8">
    <source>
        <dbReference type="ARBA" id="ARBA00023224"/>
    </source>
</evidence>
<dbReference type="GeneTree" id="ENSGT01050000244823"/>
<evidence type="ECO:0000256" key="9">
    <source>
        <dbReference type="RuleBase" id="RU000688"/>
    </source>
</evidence>
<dbReference type="InterPro" id="IPR050569">
    <property type="entry name" value="TAAR"/>
</dbReference>
<keyword evidence="13" id="KW-1185">Reference proteome</keyword>
<evidence type="ECO:0000256" key="4">
    <source>
        <dbReference type="ARBA" id="ARBA00022989"/>
    </source>
</evidence>
<keyword evidence="6 10" id="KW-0472">Membrane</keyword>
<feature type="transmembrane region" description="Helical" evidence="10">
    <location>
        <begin position="119"/>
        <end position="141"/>
    </location>
</feature>
<keyword evidence="7 9" id="KW-0675">Receptor</keyword>
<feature type="transmembrane region" description="Helical" evidence="10">
    <location>
        <begin position="271"/>
        <end position="291"/>
    </location>
</feature>
<feature type="transmembrane region" description="Helical" evidence="10">
    <location>
        <begin position="211"/>
        <end position="233"/>
    </location>
</feature>
<dbReference type="Proteomes" id="UP000694580">
    <property type="component" value="Chromosome 14"/>
</dbReference>
<dbReference type="PANTHER" id="PTHR24249">
    <property type="entry name" value="HISTAMINE RECEPTOR-RELATED G-PROTEIN COUPLED RECEPTOR"/>
    <property type="match status" value="1"/>
</dbReference>
<reference evidence="12" key="3">
    <citation type="submission" date="2025-09" db="UniProtKB">
        <authorList>
            <consortium name="Ensembl"/>
        </authorList>
    </citation>
    <scope>IDENTIFICATION</scope>
</reference>
<keyword evidence="4 10" id="KW-1133">Transmembrane helix</keyword>
<accession>A0AAY4CW78</accession>
<evidence type="ECO:0000256" key="5">
    <source>
        <dbReference type="ARBA" id="ARBA00023040"/>
    </source>
</evidence>
<dbReference type="SUPFAM" id="SSF81321">
    <property type="entry name" value="Family A G protein-coupled receptor-like"/>
    <property type="match status" value="1"/>
</dbReference>
<proteinExistence type="inferred from homology"/>
<dbReference type="GO" id="GO:0005886">
    <property type="term" value="C:plasma membrane"/>
    <property type="evidence" value="ECO:0007669"/>
    <property type="project" value="UniProtKB-SubCell"/>
</dbReference>
<comment type="subcellular location">
    <subcellularLocation>
        <location evidence="1">Cell membrane</location>
        <topology evidence="1">Multi-pass membrane protein</topology>
    </subcellularLocation>
</comment>
<feature type="transmembrane region" description="Helical" evidence="10">
    <location>
        <begin position="161"/>
        <end position="183"/>
    </location>
</feature>
<comment type="similarity">
    <text evidence="9">Belongs to the G-protein coupled receptor 1 family.</text>
</comment>
<dbReference type="PROSITE" id="PS50262">
    <property type="entry name" value="G_PROTEIN_RECEP_F1_2"/>
    <property type="match status" value="1"/>
</dbReference>
<dbReference type="PRINTS" id="PR00237">
    <property type="entry name" value="GPCRRHODOPSN"/>
</dbReference>
<name>A0AAY4CW78_9TELE</name>
<dbReference type="PROSITE" id="PS00237">
    <property type="entry name" value="G_PROTEIN_RECEP_F1_1"/>
    <property type="match status" value="1"/>
</dbReference>
<dbReference type="Pfam" id="PF00001">
    <property type="entry name" value="7tm_1"/>
    <property type="match status" value="1"/>
</dbReference>
<dbReference type="GO" id="GO:0001594">
    <property type="term" value="F:trace-amine receptor activity"/>
    <property type="evidence" value="ECO:0007669"/>
    <property type="project" value="TreeGrafter"/>
</dbReference>